<organism evidence="1 2">
    <name type="scientific">Psylliodes chrysocephalus</name>
    <dbReference type="NCBI Taxonomy" id="3402493"/>
    <lineage>
        <taxon>Eukaryota</taxon>
        <taxon>Metazoa</taxon>
        <taxon>Ecdysozoa</taxon>
        <taxon>Arthropoda</taxon>
        <taxon>Hexapoda</taxon>
        <taxon>Insecta</taxon>
        <taxon>Pterygota</taxon>
        <taxon>Neoptera</taxon>
        <taxon>Endopterygota</taxon>
        <taxon>Coleoptera</taxon>
        <taxon>Polyphaga</taxon>
        <taxon>Cucujiformia</taxon>
        <taxon>Chrysomeloidea</taxon>
        <taxon>Chrysomelidae</taxon>
        <taxon>Galerucinae</taxon>
        <taxon>Alticini</taxon>
        <taxon>Psylliodes</taxon>
    </lineage>
</organism>
<sequence length="336" mass="38761">MLSLFPLLIQYFSETDGMQLKLLKLDSLENETSEIIVTFCINTLKNLNIPLEKLMAYSADNTNTNFGGRDRQGTNNVHFKLKSKLSKGIEGIGCPAHILHNTASTSADVLSIDVVSIVLKIYKYFSIYTVRNERLQSFCEAADVIHANLQSHSRTRWLSLLPAIERILKLWEPLKECFFAETRPPKVIIDFFNNPLSQVYFLFLHSQSFLFETQIKKIEKSNITIIDVKELINSLEKTLSEQAAGKFLGIQTKLEYDKIKNIPQHSDLIKLFDEEINLYYKTSLEYLKQWSSPLTKFEIFSWMNLADPPQWQDVEKTVNYLQEKGIVISDGVFEEI</sequence>
<dbReference type="SUPFAM" id="SSF53098">
    <property type="entry name" value="Ribonuclease H-like"/>
    <property type="match status" value="1"/>
</dbReference>
<dbReference type="Proteomes" id="UP001153636">
    <property type="component" value="Chromosome 2"/>
</dbReference>
<dbReference type="EMBL" id="OV651814">
    <property type="protein sequence ID" value="CAH1107075.1"/>
    <property type="molecule type" value="Genomic_DNA"/>
</dbReference>
<evidence type="ECO:0000313" key="2">
    <source>
        <dbReference type="Proteomes" id="UP001153636"/>
    </source>
</evidence>
<reference evidence="1" key="1">
    <citation type="submission" date="2022-01" db="EMBL/GenBank/DDBJ databases">
        <authorList>
            <person name="King R."/>
        </authorList>
    </citation>
    <scope>NUCLEOTIDE SEQUENCE</scope>
</reference>
<name>A0A9P0GEP4_9CUCU</name>
<evidence type="ECO:0000313" key="1">
    <source>
        <dbReference type="EMBL" id="CAH1107075.1"/>
    </source>
</evidence>
<dbReference type="PANTHER" id="PTHR37162:SF10">
    <property type="entry name" value="DUF4371 DOMAIN-CONTAINING PROTEIN"/>
    <property type="match status" value="1"/>
</dbReference>
<protein>
    <submittedName>
        <fullName evidence="1">Uncharacterized protein</fullName>
    </submittedName>
</protein>
<accession>A0A9P0GEP4</accession>
<dbReference type="OrthoDB" id="6773102at2759"/>
<proteinExistence type="predicted"/>
<dbReference type="AlphaFoldDB" id="A0A9P0GEP4"/>
<gene>
    <name evidence="1" type="ORF">PSYICH_LOCUS7355</name>
</gene>
<dbReference type="InterPro" id="IPR012337">
    <property type="entry name" value="RNaseH-like_sf"/>
</dbReference>
<dbReference type="PANTHER" id="PTHR37162">
    <property type="entry name" value="HAT FAMILY DIMERISATION DOMAINCONTAINING PROTEIN-RELATED"/>
    <property type="match status" value="1"/>
</dbReference>
<keyword evidence="2" id="KW-1185">Reference proteome</keyword>